<evidence type="ECO:0000313" key="2">
    <source>
        <dbReference type="EMBL" id="RBP13432.1"/>
    </source>
</evidence>
<evidence type="ECO:0000256" key="1">
    <source>
        <dbReference type="SAM" id="Coils"/>
    </source>
</evidence>
<reference evidence="2 3" key="1">
    <citation type="submission" date="2018-06" db="EMBL/GenBank/DDBJ databases">
        <title>Genomic Encyclopedia of Type Strains, Phase IV (KMG-IV): sequencing the most valuable type-strain genomes for metagenomic binning, comparative biology and taxonomic classification.</title>
        <authorList>
            <person name="Goeker M."/>
        </authorList>
    </citation>
    <scope>NUCLEOTIDE SEQUENCE [LARGE SCALE GENOMIC DNA]</scope>
    <source>
        <strain evidence="2 3">DSM 27453</strain>
    </source>
</reference>
<accession>A0ABX9G0D7</accession>
<gene>
    <name evidence="2" type="ORF">DFQ50_102165</name>
</gene>
<dbReference type="Proteomes" id="UP000253201">
    <property type="component" value="Unassembled WGS sequence"/>
</dbReference>
<comment type="caution">
    <text evidence="2">The sequence shown here is derived from an EMBL/GenBank/DDBJ whole genome shotgun (WGS) entry which is preliminary data.</text>
</comment>
<dbReference type="EMBL" id="QNRL01000002">
    <property type="protein sequence ID" value="RBP13432.1"/>
    <property type="molecule type" value="Genomic_DNA"/>
</dbReference>
<organism evidence="2 3">
    <name type="scientific">Pseudocitrobacter faecalis</name>
    <dbReference type="NCBI Taxonomy" id="1398493"/>
    <lineage>
        <taxon>Bacteria</taxon>
        <taxon>Pseudomonadati</taxon>
        <taxon>Pseudomonadota</taxon>
        <taxon>Gammaproteobacteria</taxon>
        <taxon>Enterobacterales</taxon>
        <taxon>Enterobacteriaceae</taxon>
        <taxon>Pseudocitrobacter</taxon>
    </lineage>
</organism>
<proteinExistence type="predicted"/>
<evidence type="ECO:0000313" key="3">
    <source>
        <dbReference type="Proteomes" id="UP000253201"/>
    </source>
</evidence>
<feature type="coiled-coil region" evidence="1">
    <location>
        <begin position="61"/>
        <end position="88"/>
    </location>
</feature>
<keyword evidence="3" id="KW-1185">Reference proteome</keyword>
<protein>
    <submittedName>
        <fullName evidence="2">Uncharacterized protein</fullName>
    </submittedName>
</protein>
<name>A0ABX9G0D7_9ENTR</name>
<sequence>MENIDPDLFQALEVYKSCMSSKQEKMDMLYHTHTCYLMAMYNPNLPANYKKTLKYSDFDFMDMLDDSLTTKERRLKREQQKINNQAQEINSIGEMIKNMAIKKGKK</sequence>
<keyword evidence="1" id="KW-0175">Coiled coil</keyword>